<protein>
    <recommendedName>
        <fullName evidence="2">Peptidase A2 domain-containing protein</fullName>
    </recommendedName>
</protein>
<evidence type="ECO:0000259" key="2">
    <source>
        <dbReference type="PROSITE" id="PS50175"/>
    </source>
</evidence>
<evidence type="ECO:0000256" key="1">
    <source>
        <dbReference type="ARBA" id="ARBA00022801"/>
    </source>
</evidence>
<dbReference type="GO" id="GO:0004190">
    <property type="term" value="F:aspartic-type endopeptidase activity"/>
    <property type="evidence" value="ECO:0007669"/>
    <property type="project" value="InterPro"/>
</dbReference>
<evidence type="ECO:0000313" key="3">
    <source>
        <dbReference type="EMBL" id="KAJ5328946.1"/>
    </source>
</evidence>
<dbReference type="EMBL" id="JAPZBQ010000005">
    <property type="protein sequence ID" value="KAJ5328946.1"/>
    <property type="molecule type" value="Genomic_DNA"/>
</dbReference>
<dbReference type="AlphaFoldDB" id="A0A9W9Q8A5"/>
<accession>A0A9W9Q8A5</accession>
<evidence type="ECO:0000313" key="4">
    <source>
        <dbReference type="Proteomes" id="UP001147695"/>
    </source>
</evidence>
<dbReference type="GO" id="GO:0006508">
    <property type="term" value="P:proteolysis"/>
    <property type="evidence" value="ECO:0007669"/>
    <property type="project" value="InterPro"/>
</dbReference>
<dbReference type="InterPro" id="IPR001995">
    <property type="entry name" value="Peptidase_A2_cat"/>
</dbReference>
<organism evidence="3 4">
    <name type="scientific">Penicillium brevicompactum</name>
    <dbReference type="NCBI Taxonomy" id="5074"/>
    <lineage>
        <taxon>Eukaryota</taxon>
        <taxon>Fungi</taxon>
        <taxon>Dikarya</taxon>
        <taxon>Ascomycota</taxon>
        <taxon>Pezizomycotina</taxon>
        <taxon>Eurotiomycetes</taxon>
        <taxon>Eurotiomycetidae</taxon>
        <taxon>Eurotiales</taxon>
        <taxon>Aspergillaceae</taxon>
        <taxon>Penicillium</taxon>
    </lineage>
</organism>
<gene>
    <name evidence="3" type="ORF">N7452_009336</name>
</gene>
<reference evidence="3" key="2">
    <citation type="journal article" date="2023" name="IMA Fungus">
        <title>Comparative genomic study of the Penicillium genus elucidates a diverse pangenome and 15 lateral gene transfer events.</title>
        <authorList>
            <person name="Petersen C."/>
            <person name="Sorensen T."/>
            <person name="Nielsen M.R."/>
            <person name="Sondergaard T.E."/>
            <person name="Sorensen J.L."/>
            <person name="Fitzpatrick D.A."/>
            <person name="Frisvad J.C."/>
            <person name="Nielsen K.L."/>
        </authorList>
    </citation>
    <scope>NUCLEOTIDE SEQUENCE</scope>
    <source>
        <strain evidence="3">IBT 35673</strain>
    </source>
</reference>
<dbReference type="PROSITE" id="PS50175">
    <property type="entry name" value="ASP_PROT_RETROV"/>
    <property type="match status" value="1"/>
</dbReference>
<keyword evidence="1" id="KW-0378">Hydrolase</keyword>
<dbReference type="Gene3D" id="2.40.70.10">
    <property type="entry name" value="Acid Proteases"/>
    <property type="match status" value="1"/>
</dbReference>
<name>A0A9W9Q8A5_PENBR</name>
<feature type="domain" description="Peptidase A2" evidence="2">
    <location>
        <begin position="30"/>
        <end position="112"/>
    </location>
</feature>
<comment type="caution">
    <text evidence="3">The sequence shown here is derived from an EMBL/GenBank/DDBJ whole genome shotgun (WGS) entry which is preliminary data.</text>
</comment>
<reference evidence="3" key="1">
    <citation type="submission" date="2022-12" db="EMBL/GenBank/DDBJ databases">
        <authorList>
            <person name="Petersen C."/>
        </authorList>
    </citation>
    <scope>NUCLEOTIDE SEQUENCE</scope>
    <source>
        <strain evidence="3">IBT 35673</strain>
    </source>
</reference>
<proteinExistence type="predicted"/>
<dbReference type="Proteomes" id="UP001147695">
    <property type="component" value="Unassembled WGS sequence"/>
</dbReference>
<dbReference type="CDD" id="cd00303">
    <property type="entry name" value="retropepsin_like"/>
    <property type="match status" value="1"/>
</dbReference>
<dbReference type="SUPFAM" id="SSF50630">
    <property type="entry name" value="Acid proteases"/>
    <property type="match status" value="1"/>
</dbReference>
<dbReference type="InterPro" id="IPR021109">
    <property type="entry name" value="Peptidase_aspartic_dom_sf"/>
</dbReference>
<sequence>MSASNMGIAYRTWQYLTTQVSLMTPISPTVQVCLDTGCQMTLIDASLARSLDTPILRMTEPVQVHGIGSKHKSDEYIRVPVFFPGHDSVAKIVVEAYLVDSLRASMLIGIDVLATQGFRLDLEKRQVRIASCMGTVFDVDVKAKSHHQQ</sequence>